<organism evidence="1 2">
    <name type="scientific">Zarea fungicola</name>
    <dbReference type="NCBI Taxonomy" id="93591"/>
    <lineage>
        <taxon>Eukaryota</taxon>
        <taxon>Fungi</taxon>
        <taxon>Dikarya</taxon>
        <taxon>Ascomycota</taxon>
        <taxon>Pezizomycotina</taxon>
        <taxon>Sordariomycetes</taxon>
        <taxon>Hypocreomycetidae</taxon>
        <taxon>Hypocreales</taxon>
        <taxon>Cordycipitaceae</taxon>
        <taxon>Zarea</taxon>
    </lineage>
</organism>
<proteinExistence type="predicted"/>
<gene>
    <name evidence="1" type="ORF">NQ176_g9749</name>
</gene>
<evidence type="ECO:0000313" key="2">
    <source>
        <dbReference type="Proteomes" id="UP001143910"/>
    </source>
</evidence>
<keyword evidence="2" id="KW-1185">Reference proteome</keyword>
<dbReference type="Proteomes" id="UP001143910">
    <property type="component" value="Unassembled WGS sequence"/>
</dbReference>
<dbReference type="EMBL" id="JANJQO010002355">
    <property type="protein sequence ID" value="KAJ2967256.1"/>
    <property type="molecule type" value="Genomic_DNA"/>
</dbReference>
<name>A0ACC1MLV6_9HYPO</name>
<sequence length="373" mass="40646">MSFRKRGVVLGNPRTPTIAKAEKSLPPGTRPSPHDGRLTTSTGTQSLDQLLAGHAGLPMGTSLLIEETGTTDFGGMLIRYYASEGLVQGHHVHVLGFSDSWRRELPGLGSDTKEKTAKPESSSDSKMKIAWRFTFANKGSEPAHSASSQTGTAAAAFCHTFSLTKKLESVDIKGQLFGSLIGDQFSRPAPFFKNFITSVSAKLANTSPSTIHRVIIPSLLSPTMYPSYACNPEELLQFLHGIRSLLRQYPTRVTAVATLPISLYPRANGLTRWIELLCDGVLELVPLGHQIQVNHDTTSEDKAQGLLRVHSLPIFHERGGGLDEGWRREDLSFKLSASTGLIITPYSLPPVGEDEQQAKDAAEAEKKKKSLEF</sequence>
<comment type="caution">
    <text evidence="1">The sequence shown here is derived from an EMBL/GenBank/DDBJ whole genome shotgun (WGS) entry which is preliminary data.</text>
</comment>
<accession>A0ACC1MLV6</accession>
<reference evidence="1" key="1">
    <citation type="submission" date="2022-08" db="EMBL/GenBank/DDBJ databases">
        <title>Genome Sequence of Lecanicillium fungicola.</title>
        <authorList>
            <person name="Buettner E."/>
        </authorList>
    </citation>
    <scope>NUCLEOTIDE SEQUENCE</scope>
    <source>
        <strain evidence="1">Babe33</strain>
    </source>
</reference>
<evidence type="ECO:0000313" key="1">
    <source>
        <dbReference type="EMBL" id="KAJ2967256.1"/>
    </source>
</evidence>
<protein>
    <submittedName>
        <fullName evidence="1">Uncharacterized protein</fullName>
    </submittedName>
</protein>